<accession>A0AAV3GKD8</accession>
<proteinExistence type="predicted"/>
<dbReference type="AlphaFoldDB" id="A0AAV3GKD8"/>
<comment type="caution">
    <text evidence="2">The sequence shown here is derived from an EMBL/GenBank/DDBJ whole genome shotgun (WGS) entry which is preliminary data.</text>
</comment>
<keyword evidence="1" id="KW-0472">Membrane</keyword>
<reference evidence="2 3" key="1">
    <citation type="submission" date="2012-04" db="EMBL/GenBank/DDBJ databases">
        <authorList>
            <person name="Weinstock G."/>
            <person name="Sodergren E."/>
            <person name="Lobos E.A."/>
            <person name="Fulton L."/>
            <person name="Fulton R."/>
            <person name="Courtney L."/>
            <person name="Fronick C."/>
            <person name="O'Laughlin M."/>
            <person name="Godfrey J."/>
            <person name="Wilson R.M."/>
            <person name="Miner T."/>
            <person name="Farmer C."/>
            <person name="Delehaunty K."/>
            <person name="Cordes M."/>
            <person name="Minx P."/>
            <person name="Tomlinson C."/>
            <person name="Chen J."/>
            <person name="Wollam A."/>
            <person name="Pepin K.H."/>
            <person name="Bhonagiri V."/>
            <person name="Zhang X."/>
            <person name="Suruliraj S."/>
            <person name="Warren W."/>
            <person name="Mitreva M."/>
            <person name="Mardis E.R."/>
            <person name="Wilson R.K."/>
        </authorList>
    </citation>
    <scope>NUCLEOTIDE SEQUENCE [LARGE SCALE GENOMIC DNA]</scope>
    <source>
        <strain evidence="2 3">ERV63</strain>
    </source>
</reference>
<protein>
    <submittedName>
        <fullName evidence="2">Uncharacterized protein</fullName>
    </submittedName>
</protein>
<sequence length="41" mass="4682">MGEPQKFERLLPVFLVGVIQNIATWYHVAPLAKRKPILGYS</sequence>
<dbReference type="EMBL" id="ALZR01000062">
    <property type="protein sequence ID" value="EJV16416.1"/>
    <property type="molecule type" value="Genomic_DNA"/>
</dbReference>
<evidence type="ECO:0000313" key="2">
    <source>
        <dbReference type="EMBL" id="EJV16416.1"/>
    </source>
</evidence>
<keyword evidence="1" id="KW-1133">Transmembrane helix</keyword>
<organism evidence="2 3">
    <name type="scientific">Enterococcus faecalis ERV63</name>
    <dbReference type="NCBI Taxonomy" id="1134793"/>
    <lineage>
        <taxon>Bacteria</taxon>
        <taxon>Bacillati</taxon>
        <taxon>Bacillota</taxon>
        <taxon>Bacilli</taxon>
        <taxon>Lactobacillales</taxon>
        <taxon>Enterococcaceae</taxon>
        <taxon>Enterococcus</taxon>
    </lineage>
</organism>
<evidence type="ECO:0000313" key="3">
    <source>
        <dbReference type="Proteomes" id="UP000004117"/>
    </source>
</evidence>
<keyword evidence="1" id="KW-0812">Transmembrane</keyword>
<name>A0AAV3GKD8_ENTFL</name>
<dbReference type="Proteomes" id="UP000004117">
    <property type="component" value="Unassembled WGS sequence"/>
</dbReference>
<gene>
    <name evidence="2" type="ORF">HMPREF1336_01759</name>
</gene>
<evidence type="ECO:0000256" key="1">
    <source>
        <dbReference type="SAM" id="Phobius"/>
    </source>
</evidence>
<feature type="transmembrane region" description="Helical" evidence="1">
    <location>
        <begin position="12"/>
        <end position="32"/>
    </location>
</feature>